<evidence type="ECO:0000259" key="1">
    <source>
        <dbReference type="Pfam" id="PF12651"/>
    </source>
</evidence>
<organism evidence="2 3">
    <name type="scientific">Clostridium brassicae</name>
    <dbReference type="NCBI Taxonomy" id="2999072"/>
    <lineage>
        <taxon>Bacteria</taxon>
        <taxon>Bacillati</taxon>
        <taxon>Bacillota</taxon>
        <taxon>Clostridia</taxon>
        <taxon>Eubacteriales</taxon>
        <taxon>Clostridiaceae</taxon>
        <taxon>Clostridium</taxon>
    </lineage>
</organism>
<keyword evidence="3" id="KW-1185">Reference proteome</keyword>
<dbReference type="EMBL" id="JAPQFJ010000008">
    <property type="protein sequence ID" value="MCY6958895.1"/>
    <property type="molecule type" value="Genomic_DNA"/>
</dbReference>
<comment type="caution">
    <text evidence="2">The sequence shown here is derived from an EMBL/GenBank/DDBJ whole genome shotgun (WGS) entry which is preliminary data.</text>
</comment>
<dbReference type="Pfam" id="PF12651">
    <property type="entry name" value="RHH_3"/>
    <property type="match status" value="1"/>
</dbReference>
<sequence>MNTQKDKDLRTRERYTNSFDIDLLAALKKLSKETMIPVSRLLDKSIELLLKEYDKR</sequence>
<dbReference type="Proteomes" id="UP001144612">
    <property type="component" value="Unassembled WGS sequence"/>
</dbReference>
<dbReference type="RefSeq" id="WP_268061308.1">
    <property type="nucleotide sequence ID" value="NZ_JAPQFJ010000008.1"/>
</dbReference>
<protein>
    <submittedName>
        <fullName evidence="2">Ribbon-helix-helix domain-containing protein</fullName>
    </submittedName>
</protein>
<dbReference type="InterPro" id="IPR038733">
    <property type="entry name" value="Predicted_DNA_bind_prot_RHH"/>
</dbReference>
<gene>
    <name evidence="2" type="ORF">OW729_09795</name>
</gene>
<accession>A0ABT4D9D7</accession>
<proteinExistence type="predicted"/>
<feature type="domain" description="Predicted DNA-binding protein ribbon-helix-helix" evidence="1">
    <location>
        <begin position="12"/>
        <end position="53"/>
    </location>
</feature>
<evidence type="ECO:0000313" key="2">
    <source>
        <dbReference type="EMBL" id="MCY6958895.1"/>
    </source>
</evidence>
<name>A0ABT4D9D7_9CLOT</name>
<reference evidence="2" key="1">
    <citation type="submission" date="2022-12" db="EMBL/GenBank/DDBJ databases">
        <title>Clostridium sp. nov., isolated from industrial wastewater.</title>
        <authorList>
            <person name="Jiayan W."/>
        </authorList>
    </citation>
    <scope>NUCLEOTIDE SEQUENCE</scope>
    <source>
        <strain evidence="2">ZC22-4</strain>
    </source>
</reference>
<evidence type="ECO:0000313" key="3">
    <source>
        <dbReference type="Proteomes" id="UP001144612"/>
    </source>
</evidence>